<evidence type="ECO:0000256" key="8">
    <source>
        <dbReference type="PROSITE-ProRule" id="PRU00124"/>
    </source>
</evidence>
<evidence type="ECO:0000313" key="12">
    <source>
        <dbReference type="EMBL" id="KAK3736059.1"/>
    </source>
</evidence>
<dbReference type="GO" id="GO:0016192">
    <property type="term" value="P:vesicle-mediated transport"/>
    <property type="evidence" value="ECO:0007669"/>
    <property type="project" value="UniProtKB-ARBA"/>
</dbReference>
<evidence type="ECO:0000256" key="10">
    <source>
        <dbReference type="SAM" id="Phobius"/>
    </source>
</evidence>
<dbReference type="PROSITE" id="PS01209">
    <property type="entry name" value="LDLRA_1"/>
    <property type="match status" value="3"/>
</dbReference>
<evidence type="ECO:0000256" key="11">
    <source>
        <dbReference type="SAM" id="SignalP"/>
    </source>
</evidence>
<keyword evidence="3 10" id="KW-0812">Transmembrane</keyword>
<gene>
    <name evidence="12" type="ORF">RRG08_063052</name>
</gene>
<keyword evidence="6 10" id="KW-0472">Membrane</keyword>
<dbReference type="SUPFAM" id="SSF57424">
    <property type="entry name" value="LDL receptor-like module"/>
    <property type="match status" value="3"/>
</dbReference>
<dbReference type="AlphaFoldDB" id="A0AAE1CU37"/>
<feature type="disulfide bond" evidence="8">
    <location>
        <begin position="252"/>
        <end position="267"/>
    </location>
</feature>
<evidence type="ECO:0000256" key="1">
    <source>
        <dbReference type="ARBA" id="ARBA00004167"/>
    </source>
</evidence>
<evidence type="ECO:0000256" key="4">
    <source>
        <dbReference type="ARBA" id="ARBA00022737"/>
    </source>
</evidence>
<dbReference type="Gene3D" id="4.10.400.10">
    <property type="entry name" value="Low-density Lipoprotein Receptor"/>
    <property type="match status" value="3"/>
</dbReference>
<evidence type="ECO:0000256" key="3">
    <source>
        <dbReference type="ARBA" id="ARBA00022692"/>
    </source>
</evidence>
<comment type="caution">
    <text evidence="8">Lacks conserved residue(s) required for the propagation of feature annotation.</text>
</comment>
<dbReference type="InterPro" id="IPR036055">
    <property type="entry name" value="LDL_receptor-like_sf"/>
</dbReference>
<organism evidence="12 13">
    <name type="scientific">Elysia crispata</name>
    <name type="common">lettuce slug</name>
    <dbReference type="NCBI Taxonomy" id="231223"/>
    <lineage>
        <taxon>Eukaryota</taxon>
        <taxon>Metazoa</taxon>
        <taxon>Spiralia</taxon>
        <taxon>Lophotrochozoa</taxon>
        <taxon>Mollusca</taxon>
        <taxon>Gastropoda</taxon>
        <taxon>Heterobranchia</taxon>
        <taxon>Euthyneura</taxon>
        <taxon>Panpulmonata</taxon>
        <taxon>Sacoglossa</taxon>
        <taxon>Placobranchoidea</taxon>
        <taxon>Plakobranchidae</taxon>
        <taxon>Elysia</taxon>
    </lineage>
</organism>
<evidence type="ECO:0000256" key="9">
    <source>
        <dbReference type="SAM" id="MobiDB-lite"/>
    </source>
</evidence>
<evidence type="ECO:0000256" key="2">
    <source>
        <dbReference type="ARBA" id="ARBA00004308"/>
    </source>
</evidence>
<name>A0AAE1CU37_9GAST</name>
<dbReference type="Proteomes" id="UP001283361">
    <property type="component" value="Unassembled WGS sequence"/>
</dbReference>
<reference evidence="12" key="1">
    <citation type="journal article" date="2023" name="G3 (Bethesda)">
        <title>A reference genome for the long-term kleptoplast-retaining sea slug Elysia crispata morphotype clarki.</title>
        <authorList>
            <person name="Eastman K.E."/>
            <person name="Pendleton A.L."/>
            <person name="Shaikh M.A."/>
            <person name="Suttiyut T."/>
            <person name="Ogas R."/>
            <person name="Tomko P."/>
            <person name="Gavelis G."/>
            <person name="Widhalm J.R."/>
            <person name="Wisecaver J.H."/>
        </authorList>
    </citation>
    <scope>NUCLEOTIDE SEQUENCE</scope>
    <source>
        <strain evidence="12">ECLA1</strain>
    </source>
</reference>
<dbReference type="InterPro" id="IPR023415">
    <property type="entry name" value="LDLR_class-A_CS"/>
</dbReference>
<dbReference type="PROSITE" id="PS51257">
    <property type="entry name" value="PROKAR_LIPOPROTEIN"/>
    <property type="match status" value="1"/>
</dbReference>
<feature type="region of interest" description="Disordered" evidence="9">
    <location>
        <begin position="676"/>
        <end position="713"/>
    </location>
</feature>
<keyword evidence="7 8" id="KW-1015">Disulfide bond</keyword>
<feature type="disulfide bond" evidence="8">
    <location>
        <begin position="292"/>
        <end position="307"/>
    </location>
</feature>
<feature type="compositionally biased region" description="Low complexity" evidence="9">
    <location>
        <begin position="685"/>
        <end position="706"/>
    </location>
</feature>
<dbReference type="InterPro" id="IPR002172">
    <property type="entry name" value="LDrepeatLR_classA_rpt"/>
</dbReference>
<feature type="compositionally biased region" description="Low complexity" evidence="9">
    <location>
        <begin position="430"/>
        <end position="455"/>
    </location>
</feature>
<sequence length="755" mass="81886">MKLLTRSLTVLCVLINFPGLSTGCPGGKVACPDTPGSVAYCIYSSDVCDGYPDCPQGFDEENCPGTTPLPTQTTQMIWTWSDTSSASPWTRDKSLTPETTSTNVATREQTVPTVPTVPILPPVSTVQRIPTPPQVPTLPPLPTEPLPEETLPPVQIIPQETRPPPVPTVPRVTTPLPEPTLPPVPSIPQETSPPPVSTVPTVPTIPKVTTLLPVPTLPPMPTLPTSRSCSGPSDQYKCKSFFLVCIPPFWKCDGESDCPDGDDEENCQVQSCMSNLYECQGSHQCLNPLWVCDGDIDCPLADDERDCEGPQVTFQCSKPITRDGYVRGKSVECICKLVDPPDGQTGTIEWDVVKGPTHAKIKGNSITLEYYRFHKELHYMCRGYLVSAYRGNYTHIKAKFAFFDDNSATLRPSVLTVCNKNNDEGKTNETSSSVHSSTSSSSLEMGTTATSALSSSDSSNLLTCQVSKFNVNPAPLFSFSVNGEAFDSPVTGEDTGSHYVRHLRFELKSGGRHFVRCLVTNPIFTDLQQEVHKPVWVQEPPAQPPVLTVFGQNYQGENNPDVTLTLSHLVDPENVTCVVRGGYPEATVVHAECGWQHSNSSSSSGKGNSSQVHVEISRLYCSCAAEHVSGCYSNNQTKVTMVLRNVLSEKETTLGHQDQTTVSGELQATNLSTTMASSNEEHASDSGTSQTTKSTTPSSSDQSSPRTSHDSNHNNHTKLLHAFIIVSIIAVVIIVVLVIVIVAIVIRRRKAYNVG</sequence>
<feature type="region of interest" description="Disordered" evidence="9">
    <location>
        <begin position="84"/>
        <end position="104"/>
    </location>
</feature>
<keyword evidence="11" id="KW-0732">Signal</keyword>
<dbReference type="Pfam" id="PF00057">
    <property type="entry name" value="Ldl_recept_a"/>
    <property type="match status" value="2"/>
</dbReference>
<feature type="signal peptide" evidence="11">
    <location>
        <begin position="1"/>
        <end position="23"/>
    </location>
</feature>
<dbReference type="EMBL" id="JAWDGP010006751">
    <property type="protein sequence ID" value="KAK3736059.1"/>
    <property type="molecule type" value="Genomic_DNA"/>
</dbReference>
<evidence type="ECO:0000256" key="6">
    <source>
        <dbReference type="ARBA" id="ARBA00023136"/>
    </source>
</evidence>
<feature type="chain" id="PRO_5042124293" evidence="11">
    <location>
        <begin position="24"/>
        <end position="755"/>
    </location>
</feature>
<accession>A0AAE1CU37</accession>
<proteinExistence type="predicted"/>
<dbReference type="CDD" id="cd00112">
    <property type="entry name" value="LDLa"/>
    <property type="match status" value="3"/>
</dbReference>
<dbReference type="SMART" id="SM00192">
    <property type="entry name" value="LDLa"/>
    <property type="match status" value="3"/>
</dbReference>
<feature type="disulfide bond" evidence="8">
    <location>
        <begin position="48"/>
        <end position="63"/>
    </location>
</feature>
<dbReference type="PANTHER" id="PTHR24270">
    <property type="entry name" value="LOW-DENSITY LIPOPROTEIN RECEPTOR-RELATED"/>
    <property type="match status" value="1"/>
</dbReference>
<comment type="subcellular location">
    <subcellularLocation>
        <location evidence="2">Endomembrane system</location>
    </subcellularLocation>
    <subcellularLocation>
        <location evidence="1">Membrane</location>
        <topology evidence="1">Single-pass membrane protein</topology>
    </subcellularLocation>
</comment>
<keyword evidence="4" id="KW-0677">Repeat</keyword>
<dbReference type="GO" id="GO:0005886">
    <property type="term" value="C:plasma membrane"/>
    <property type="evidence" value="ECO:0007669"/>
    <property type="project" value="TreeGrafter"/>
</dbReference>
<keyword evidence="13" id="KW-1185">Reference proteome</keyword>
<dbReference type="PROSITE" id="PS50068">
    <property type="entry name" value="LDLRA_2"/>
    <property type="match status" value="3"/>
</dbReference>
<feature type="region of interest" description="Disordered" evidence="9">
    <location>
        <begin position="421"/>
        <end position="455"/>
    </location>
</feature>
<comment type="caution">
    <text evidence="12">The sequence shown here is derived from an EMBL/GenBank/DDBJ whole genome shotgun (WGS) entry which is preliminary data.</text>
</comment>
<keyword evidence="5 10" id="KW-1133">Transmembrane helix</keyword>
<dbReference type="GO" id="GO:0012505">
    <property type="term" value="C:endomembrane system"/>
    <property type="evidence" value="ECO:0007669"/>
    <property type="project" value="UniProtKB-SubCell"/>
</dbReference>
<dbReference type="PRINTS" id="PR00261">
    <property type="entry name" value="LDLRECEPTOR"/>
</dbReference>
<evidence type="ECO:0000313" key="13">
    <source>
        <dbReference type="Proteomes" id="UP001283361"/>
    </source>
</evidence>
<evidence type="ECO:0000256" key="5">
    <source>
        <dbReference type="ARBA" id="ARBA00022989"/>
    </source>
</evidence>
<evidence type="ECO:0000256" key="7">
    <source>
        <dbReference type="ARBA" id="ARBA00023157"/>
    </source>
</evidence>
<feature type="transmembrane region" description="Helical" evidence="10">
    <location>
        <begin position="719"/>
        <end position="746"/>
    </location>
</feature>
<protein>
    <submittedName>
        <fullName evidence="12">Uncharacterized protein</fullName>
    </submittedName>
</protein>
<dbReference type="InterPro" id="IPR050685">
    <property type="entry name" value="LDLR"/>
</dbReference>